<evidence type="ECO:0000256" key="1">
    <source>
        <dbReference type="ARBA" id="ARBA00004370"/>
    </source>
</evidence>
<dbReference type="Proteomes" id="UP000309673">
    <property type="component" value="Unassembled WGS sequence"/>
</dbReference>
<protein>
    <submittedName>
        <fullName evidence="10">Succinate dehydrogenase</fullName>
    </submittedName>
</protein>
<sequence>MVMQLQRTLTRSRKADLMTELVQTVSGLLLVGFLWTHMLFVGSILLGVEAFNRLAQFMEQFRLLDVAVVFIILTAGAHVAAVFRRIPGRWQEQKIVWKHAKTIKHADTWSWLFQAVTGSAMLVLIIIHVFIVVYAGINAKLSADRVHSWMLGFYIVLLLLAEYHASVGLYRALVKWGVVKRKSLKKVLTFITVCTIGLGLVSLWLFLSLGDSV</sequence>
<dbReference type="GO" id="GO:0046872">
    <property type="term" value="F:metal ion binding"/>
    <property type="evidence" value="ECO:0007669"/>
    <property type="project" value="UniProtKB-KW"/>
</dbReference>
<dbReference type="AlphaFoldDB" id="A0A4V5LRW2"/>
<dbReference type="InterPro" id="IPR004224">
    <property type="entry name" value="Fum_red_B_TM"/>
</dbReference>
<evidence type="ECO:0000313" key="11">
    <source>
        <dbReference type="Proteomes" id="UP000309673"/>
    </source>
</evidence>
<dbReference type="InterPro" id="IPR000701">
    <property type="entry name" value="SuccDH_FuR_B_TM-su"/>
</dbReference>
<gene>
    <name evidence="10" type="ORF">E5161_16860</name>
</gene>
<comment type="subcellular location">
    <subcellularLocation>
        <location evidence="1">Membrane</location>
    </subcellularLocation>
</comment>
<evidence type="ECO:0000256" key="9">
    <source>
        <dbReference type="SAM" id="Phobius"/>
    </source>
</evidence>
<keyword evidence="2 8" id="KW-0349">Heme</keyword>
<evidence type="ECO:0000313" key="10">
    <source>
        <dbReference type="EMBL" id="TJY40809.1"/>
    </source>
</evidence>
<keyword evidence="5 9" id="KW-1133">Transmembrane helix</keyword>
<dbReference type="Pfam" id="PF01127">
    <property type="entry name" value="Sdh_cyt"/>
    <property type="match status" value="1"/>
</dbReference>
<dbReference type="GO" id="GO:0016020">
    <property type="term" value="C:membrane"/>
    <property type="evidence" value="ECO:0007669"/>
    <property type="project" value="UniProtKB-SubCell"/>
</dbReference>
<accession>A0A4V5LRW2</accession>
<feature type="transmembrane region" description="Helical" evidence="9">
    <location>
        <begin position="66"/>
        <end position="87"/>
    </location>
</feature>
<dbReference type="SUPFAM" id="SSF81343">
    <property type="entry name" value="Fumarate reductase respiratory complex transmembrane subunits"/>
    <property type="match status" value="1"/>
</dbReference>
<dbReference type="PIRSF" id="PIRSF000177">
    <property type="entry name" value="Fumar_rd_cyt_b"/>
    <property type="match status" value="1"/>
</dbReference>
<evidence type="ECO:0000256" key="4">
    <source>
        <dbReference type="ARBA" id="ARBA00022723"/>
    </source>
</evidence>
<dbReference type="GO" id="GO:0006099">
    <property type="term" value="P:tricarboxylic acid cycle"/>
    <property type="evidence" value="ECO:0007669"/>
    <property type="project" value="InterPro"/>
</dbReference>
<keyword evidence="4 8" id="KW-0479">Metal-binding</keyword>
<feature type="binding site" description="axial binding residue" evidence="8">
    <location>
        <position position="164"/>
    </location>
    <ligand>
        <name>heme b</name>
        <dbReference type="ChEBI" id="CHEBI:60344"/>
        <label>bD</label>
    </ligand>
    <ligandPart>
        <name>Fe</name>
        <dbReference type="ChEBI" id="CHEBI:18248"/>
    </ligandPart>
</feature>
<organism evidence="10 11">
    <name type="scientific">Cohnella pontilimi</name>
    <dbReference type="NCBI Taxonomy" id="2564100"/>
    <lineage>
        <taxon>Bacteria</taxon>
        <taxon>Bacillati</taxon>
        <taxon>Bacillota</taxon>
        <taxon>Bacilli</taxon>
        <taxon>Bacillales</taxon>
        <taxon>Paenibacillaceae</taxon>
        <taxon>Cohnella</taxon>
    </lineage>
</organism>
<evidence type="ECO:0000256" key="7">
    <source>
        <dbReference type="ARBA" id="ARBA00023136"/>
    </source>
</evidence>
<feature type="transmembrane region" description="Helical" evidence="9">
    <location>
        <begin position="186"/>
        <end position="207"/>
    </location>
</feature>
<reference evidence="10 11" key="1">
    <citation type="submission" date="2019-04" db="EMBL/GenBank/DDBJ databases">
        <title>Cohnella sp. nov., isolated from soil.</title>
        <authorList>
            <person name="Kim W."/>
        </authorList>
    </citation>
    <scope>NUCLEOTIDE SEQUENCE [LARGE SCALE GENOMIC DNA]</scope>
    <source>
        <strain evidence="10 11">CAU 1483</strain>
    </source>
</reference>
<feature type="transmembrane region" description="Helical" evidence="9">
    <location>
        <begin position="21"/>
        <end position="46"/>
    </location>
</feature>
<evidence type="ECO:0000256" key="2">
    <source>
        <dbReference type="ARBA" id="ARBA00022617"/>
    </source>
</evidence>
<keyword evidence="11" id="KW-1185">Reference proteome</keyword>
<proteinExistence type="predicted"/>
<dbReference type="InterPro" id="IPR034804">
    <property type="entry name" value="SQR/QFR_C/D"/>
</dbReference>
<evidence type="ECO:0000256" key="6">
    <source>
        <dbReference type="ARBA" id="ARBA00023004"/>
    </source>
</evidence>
<evidence type="ECO:0000256" key="8">
    <source>
        <dbReference type="PIRSR" id="PIRSR000177-1"/>
    </source>
</evidence>
<feature type="transmembrane region" description="Helical" evidence="9">
    <location>
        <begin position="108"/>
        <end position="137"/>
    </location>
</feature>
<keyword evidence="6 8" id="KW-0408">Iron</keyword>
<keyword evidence="3 9" id="KW-0812">Transmembrane</keyword>
<dbReference type="OrthoDB" id="5345350at2"/>
<evidence type="ECO:0000256" key="3">
    <source>
        <dbReference type="ARBA" id="ARBA00022692"/>
    </source>
</evidence>
<name>A0A4V5LRW2_9BACL</name>
<keyword evidence="7 9" id="KW-0472">Membrane</keyword>
<feature type="binding site" description="axial binding residue" evidence="8">
    <location>
        <position position="128"/>
    </location>
    <ligand>
        <name>heme b</name>
        <dbReference type="ChEBI" id="CHEBI:60344"/>
        <label>bD</label>
    </ligand>
    <ligandPart>
        <name>Fe</name>
        <dbReference type="ChEBI" id="CHEBI:18248"/>
    </ligandPart>
</feature>
<feature type="transmembrane region" description="Helical" evidence="9">
    <location>
        <begin position="149"/>
        <end position="174"/>
    </location>
</feature>
<feature type="binding site" description="axial binding residue" evidence="8">
    <location>
        <position position="78"/>
    </location>
    <ligand>
        <name>heme b</name>
        <dbReference type="ChEBI" id="CHEBI:60344"/>
        <label>bD</label>
    </ligand>
    <ligandPart>
        <name>Fe</name>
        <dbReference type="ChEBI" id="CHEBI:18248"/>
    </ligandPart>
</feature>
<evidence type="ECO:0000256" key="5">
    <source>
        <dbReference type="ARBA" id="ARBA00022989"/>
    </source>
</evidence>
<dbReference type="EMBL" id="SUPK01000008">
    <property type="protein sequence ID" value="TJY40809.1"/>
    <property type="molecule type" value="Genomic_DNA"/>
</dbReference>
<comment type="caution">
    <text evidence="10">The sequence shown here is derived from an EMBL/GenBank/DDBJ whole genome shotgun (WGS) entry which is preliminary data.</text>
</comment>
<feature type="binding site" description="axial binding residue" evidence="8">
    <location>
        <position position="37"/>
    </location>
    <ligand>
        <name>heme b</name>
        <dbReference type="ChEBI" id="CHEBI:60344"/>
        <label>bD</label>
    </ligand>
    <ligandPart>
        <name>Fe</name>
        <dbReference type="ChEBI" id="CHEBI:18248"/>
    </ligandPart>
</feature>
<dbReference type="Gene3D" id="1.20.1300.10">
    <property type="entry name" value="Fumarate reductase/succinate dehydrogenase, transmembrane subunit"/>
    <property type="match status" value="1"/>
</dbReference>